<dbReference type="PIRSF" id="PIRSF001434">
    <property type="entry name" value="CGS"/>
    <property type="match status" value="1"/>
</dbReference>
<keyword evidence="11" id="KW-1185">Reference proteome</keyword>
<proteinExistence type="inferred from homology"/>
<dbReference type="SUPFAM" id="SSF53383">
    <property type="entry name" value="PLP-dependent transferases"/>
    <property type="match status" value="1"/>
</dbReference>
<dbReference type="GO" id="GO:0009086">
    <property type="term" value="P:methionine biosynthetic process"/>
    <property type="evidence" value="ECO:0007669"/>
    <property type="project" value="UniProtKB-KW"/>
</dbReference>
<evidence type="ECO:0000256" key="3">
    <source>
        <dbReference type="ARBA" id="ARBA00012224"/>
    </source>
</evidence>
<comment type="cofactor">
    <cofactor evidence="1 9">
        <name>pyridoxal 5'-phosphate</name>
        <dbReference type="ChEBI" id="CHEBI:597326"/>
    </cofactor>
</comment>
<dbReference type="AlphaFoldDB" id="A0A1Y0IUF3"/>
<evidence type="ECO:0000256" key="2">
    <source>
        <dbReference type="ARBA" id="ARBA00009077"/>
    </source>
</evidence>
<dbReference type="Proteomes" id="UP000195437">
    <property type="component" value="Chromosome"/>
</dbReference>
<dbReference type="PROSITE" id="PS00868">
    <property type="entry name" value="CYS_MET_METAB_PP"/>
    <property type="match status" value="1"/>
</dbReference>
<gene>
    <name evidence="10" type="ORF">CBW65_20205</name>
</gene>
<keyword evidence="5 8" id="KW-0663">Pyridoxal phosphate</keyword>
<dbReference type="Gene3D" id="3.40.640.10">
    <property type="entry name" value="Type I PLP-dependent aspartate aminotransferase-like (Major domain)"/>
    <property type="match status" value="1"/>
</dbReference>
<organism evidence="10 11">
    <name type="scientific">Tumebacillus avium</name>
    <dbReference type="NCBI Taxonomy" id="1903704"/>
    <lineage>
        <taxon>Bacteria</taxon>
        <taxon>Bacillati</taxon>
        <taxon>Bacillota</taxon>
        <taxon>Bacilli</taxon>
        <taxon>Bacillales</taxon>
        <taxon>Alicyclobacillaceae</taxon>
        <taxon>Tumebacillus</taxon>
    </lineage>
</organism>
<dbReference type="FunFam" id="3.40.640.10:FF:000009">
    <property type="entry name" value="Cystathionine gamma-synthase homolog"/>
    <property type="match status" value="1"/>
</dbReference>
<dbReference type="EC" id="4.4.1.13" evidence="3"/>
<evidence type="ECO:0000256" key="1">
    <source>
        <dbReference type="ARBA" id="ARBA00001933"/>
    </source>
</evidence>
<dbReference type="Pfam" id="PF01053">
    <property type="entry name" value="Cys_Met_Meta_PP"/>
    <property type="match status" value="1"/>
</dbReference>
<dbReference type="GO" id="GO:0030170">
    <property type="term" value="F:pyridoxal phosphate binding"/>
    <property type="evidence" value="ECO:0007669"/>
    <property type="project" value="InterPro"/>
</dbReference>
<dbReference type="InterPro" id="IPR000277">
    <property type="entry name" value="Cys/Met-Metab_PyrdxlP-dep_enz"/>
</dbReference>
<protein>
    <recommendedName>
        <fullName evidence="3">cysteine-S-conjugate beta-lyase</fullName>
        <ecNumber evidence="3">4.4.1.13</ecNumber>
    </recommendedName>
</protein>
<dbReference type="EMBL" id="CP021434">
    <property type="protein sequence ID" value="ARU63980.1"/>
    <property type="molecule type" value="Genomic_DNA"/>
</dbReference>
<keyword evidence="4" id="KW-0028">Amino-acid biosynthesis</keyword>
<dbReference type="GO" id="GO:0047804">
    <property type="term" value="F:cysteine-S-conjugate beta-lyase activity"/>
    <property type="evidence" value="ECO:0007669"/>
    <property type="project" value="UniProtKB-EC"/>
</dbReference>
<feature type="modified residue" description="N6-(pyridoxal phosphate)lysine" evidence="8">
    <location>
        <position position="195"/>
    </location>
</feature>
<evidence type="ECO:0000313" key="11">
    <source>
        <dbReference type="Proteomes" id="UP000195437"/>
    </source>
</evidence>
<dbReference type="OrthoDB" id="9803887at2"/>
<keyword evidence="7" id="KW-0456">Lyase</keyword>
<dbReference type="InterPro" id="IPR015424">
    <property type="entry name" value="PyrdxlP-dep_Trfase"/>
</dbReference>
<dbReference type="FunFam" id="3.90.1150.10:FF:000033">
    <property type="entry name" value="Cystathionine gamma-synthase"/>
    <property type="match status" value="1"/>
</dbReference>
<dbReference type="CDD" id="cd00614">
    <property type="entry name" value="CGS_like"/>
    <property type="match status" value="1"/>
</dbReference>
<dbReference type="Gene3D" id="3.90.1150.10">
    <property type="entry name" value="Aspartate Aminotransferase, domain 1"/>
    <property type="match status" value="1"/>
</dbReference>
<keyword evidence="6" id="KW-0486">Methionine biosynthesis</keyword>
<evidence type="ECO:0000256" key="7">
    <source>
        <dbReference type="ARBA" id="ARBA00023239"/>
    </source>
</evidence>
<dbReference type="InterPro" id="IPR015421">
    <property type="entry name" value="PyrdxlP-dep_Trfase_major"/>
</dbReference>
<dbReference type="GO" id="GO:0005737">
    <property type="term" value="C:cytoplasm"/>
    <property type="evidence" value="ECO:0007669"/>
    <property type="project" value="TreeGrafter"/>
</dbReference>
<dbReference type="PANTHER" id="PTHR11808:SF50">
    <property type="entry name" value="CYSTATHIONINE BETA-LYASE"/>
    <property type="match status" value="1"/>
</dbReference>
<evidence type="ECO:0000256" key="4">
    <source>
        <dbReference type="ARBA" id="ARBA00022605"/>
    </source>
</evidence>
<evidence type="ECO:0000256" key="5">
    <source>
        <dbReference type="ARBA" id="ARBA00022898"/>
    </source>
</evidence>
<evidence type="ECO:0000256" key="9">
    <source>
        <dbReference type="RuleBase" id="RU362118"/>
    </source>
</evidence>
<sequence>MTFATQLLHTGNEIDKTTGASAVPIYQASTFHQEDADHPPQYEYARSGNPTRDALEKTIAALEGGTRGFAFASGMAAISTALLLFSAGDHLIATDDIYGGTFRMLTTVLNRLGIETTFVDVTELDNIRAAIRPNTKGIVLETPSNPLLQITDLAGAAALAKEHGLLTIVDNTFQTPYLQRPLDVGIDVVVHSATKFLGGHSDLVAGLAVTKDTVLGHRLAQLQNSFGAVLGPQDCFLLQRGIKTLKVRMDASCDGAERVARWLSERDDIAKVYYPGLSTHKGHEVHKSQSSRFGAVLSFDAGSAERAKELMKRVELPLVAVSLGGVESILSYPATMSHSGMPQAERHKRGITDGLLRLSVGLEDAEDLIADLEQALDRLK</sequence>
<dbReference type="InterPro" id="IPR054542">
    <property type="entry name" value="Cys_met_metab_PP"/>
</dbReference>
<accession>A0A1Y0IUF3</accession>
<name>A0A1Y0IUF3_9BACL</name>
<dbReference type="InterPro" id="IPR015422">
    <property type="entry name" value="PyrdxlP-dep_Trfase_small"/>
</dbReference>
<dbReference type="KEGG" id="tum:CBW65_20205"/>
<reference evidence="11" key="1">
    <citation type="submission" date="2017-05" db="EMBL/GenBank/DDBJ databases">
        <authorList>
            <person name="Sung H."/>
        </authorList>
    </citation>
    <scope>NUCLEOTIDE SEQUENCE [LARGE SCALE GENOMIC DNA]</scope>
    <source>
        <strain evidence="11">AR23208</strain>
    </source>
</reference>
<dbReference type="PANTHER" id="PTHR11808">
    <property type="entry name" value="TRANS-SULFURATION ENZYME FAMILY MEMBER"/>
    <property type="match status" value="1"/>
</dbReference>
<evidence type="ECO:0000313" key="10">
    <source>
        <dbReference type="EMBL" id="ARU63980.1"/>
    </source>
</evidence>
<dbReference type="GO" id="GO:0019346">
    <property type="term" value="P:transsulfuration"/>
    <property type="evidence" value="ECO:0007669"/>
    <property type="project" value="InterPro"/>
</dbReference>
<evidence type="ECO:0000256" key="8">
    <source>
        <dbReference type="PIRSR" id="PIRSR001434-2"/>
    </source>
</evidence>
<evidence type="ECO:0000256" key="6">
    <source>
        <dbReference type="ARBA" id="ARBA00023167"/>
    </source>
</evidence>
<comment type="similarity">
    <text evidence="2 9">Belongs to the trans-sulfuration enzymes family.</text>
</comment>